<dbReference type="InterPro" id="IPR010371">
    <property type="entry name" value="YBR137W-like"/>
</dbReference>
<dbReference type="PANTHER" id="PTHR28255:SF1">
    <property type="entry name" value="UPF0303 PROTEIN YBR137W"/>
    <property type="match status" value="1"/>
</dbReference>
<sequence>MNIDMLLQRYEQELETLIFDKFNSETALYIGNYIINIARNNSYTIAIDISRFNHQLFHFSFDGATPDKDLWIIRKRNVVQHFFTSSIYIATKLTKDDTNLFNKYGLPNEKYSATGGSVPIIVRNTGIIGAITVAGLTPEEDHDLVVTAIKEYLKKQR</sequence>
<evidence type="ECO:0000313" key="2">
    <source>
        <dbReference type="Proteomes" id="UP000749471"/>
    </source>
</evidence>
<dbReference type="RefSeq" id="WP_216520516.1">
    <property type="nucleotide sequence ID" value="NZ_JAHLPM010000011.1"/>
</dbReference>
<dbReference type="PIRSF" id="PIRSF008757">
    <property type="entry name" value="UCP008757"/>
    <property type="match status" value="1"/>
</dbReference>
<name>A0ABS6E9T3_9FIRM</name>
<organism evidence="1 2">
    <name type="scientific">Tissierella simiarum</name>
    <dbReference type="NCBI Taxonomy" id="2841534"/>
    <lineage>
        <taxon>Bacteria</taxon>
        <taxon>Bacillati</taxon>
        <taxon>Bacillota</taxon>
        <taxon>Tissierellia</taxon>
        <taxon>Tissierellales</taxon>
        <taxon>Tissierellaceae</taxon>
        <taxon>Tissierella</taxon>
    </lineage>
</organism>
<dbReference type="EMBL" id="JAHLPM010000011">
    <property type="protein sequence ID" value="MBU5438969.1"/>
    <property type="molecule type" value="Genomic_DNA"/>
</dbReference>
<evidence type="ECO:0000313" key="1">
    <source>
        <dbReference type="EMBL" id="MBU5438969.1"/>
    </source>
</evidence>
<dbReference type="Pfam" id="PF03928">
    <property type="entry name" value="HbpS-like"/>
    <property type="match status" value="1"/>
</dbReference>
<dbReference type="InterPro" id="IPR005624">
    <property type="entry name" value="PduO/GlcC-like"/>
</dbReference>
<accession>A0ABS6E9T3</accession>
<keyword evidence="2" id="KW-1185">Reference proteome</keyword>
<proteinExistence type="predicted"/>
<dbReference type="NCBIfam" id="NF002696">
    <property type="entry name" value="PRK02487.1-5"/>
    <property type="match status" value="1"/>
</dbReference>
<comment type="caution">
    <text evidence="1">The sequence shown here is derived from an EMBL/GenBank/DDBJ whole genome shotgun (WGS) entry which is preliminary data.</text>
</comment>
<reference evidence="1 2" key="1">
    <citation type="submission" date="2021-06" db="EMBL/GenBank/DDBJ databases">
        <authorList>
            <person name="Sun Q."/>
            <person name="Li D."/>
        </authorList>
    </citation>
    <scope>NUCLEOTIDE SEQUENCE [LARGE SCALE GENOMIC DNA]</scope>
    <source>
        <strain evidence="1 2">MSJ-40</strain>
    </source>
</reference>
<dbReference type="Proteomes" id="UP000749471">
    <property type="component" value="Unassembled WGS sequence"/>
</dbReference>
<protein>
    <submittedName>
        <fullName evidence="1">Heme-degrading domain-containing protein</fullName>
    </submittedName>
</protein>
<gene>
    <name evidence="1" type="ORF">KQI42_13155</name>
</gene>
<dbReference type="PANTHER" id="PTHR28255">
    <property type="match status" value="1"/>
</dbReference>